<dbReference type="GO" id="GO:0005739">
    <property type="term" value="C:mitochondrion"/>
    <property type="evidence" value="ECO:0000318"/>
    <property type="project" value="GO_Central"/>
</dbReference>
<reference evidence="5" key="2">
    <citation type="submission" date="2025-08" db="UniProtKB">
        <authorList>
            <consortium name="RefSeq"/>
        </authorList>
    </citation>
    <scope>IDENTIFICATION</scope>
</reference>
<dbReference type="InterPro" id="IPR002885">
    <property type="entry name" value="PPR_rpt"/>
</dbReference>
<dbReference type="PaxDb" id="4097-A0A1S3XSI9"/>
<feature type="repeat" description="PPR" evidence="3">
    <location>
        <begin position="323"/>
        <end position="357"/>
    </location>
</feature>
<dbReference type="InterPro" id="IPR011990">
    <property type="entry name" value="TPR-like_helical_dom_sf"/>
</dbReference>
<dbReference type="PANTHER" id="PTHR47934:SF6">
    <property type="entry name" value="MITOCHONDRIAL GROUP I INTRON SPLICING FACTOR CCM1-RELATED"/>
    <property type="match status" value="1"/>
</dbReference>
<dbReference type="Gene3D" id="1.25.40.10">
    <property type="entry name" value="Tetratricopeptide repeat domain"/>
    <property type="match status" value="3"/>
</dbReference>
<dbReference type="STRING" id="4097.A0A1S3XSI9"/>
<dbReference type="Pfam" id="PF01535">
    <property type="entry name" value="PPR"/>
    <property type="match status" value="2"/>
</dbReference>
<dbReference type="PANTHER" id="PTHR47934">
    <property type="entry name" value="PENTATRICOPEPTIDE REPEAT-CONTAINING PROTEIN PET309, MITOCHONDRIAL"/>
    <property type="match status" value="1"/>
</dbReference>
<dbReference type="AlphaFoldDB" id="A0A1S3XSI9"/>
<gene>
    <name evidence="5" type="primary">LOC107768244</name>
</gene>
<dbReference type="RefSeq" id="XP_016442844.1">
    <property type="nucleotide sequence ID" value="XM_016587358.1"/>
</dbReference>
<protein>
    <submittedName>
        <fullName evidence="5">Pentatricopeptide repeat-containing protein At3g61360</fullName>
    </submittedName>
</protein>
<dbReference type="Pfam" id="PF13041">
    <property type="entry name" value="PPR_2"/>
    <property type="match status" value="2"/>
</dbReference>
<dbReference type="Pfam" id="PF12854">
    <property type="entry name" value="PPR_1"/>
    <property type="match status" value="1"/>
</dbReference>
<organism evidence="4 5">
    <name type="scientific">Nicotiana tabacum</name>
    <name type="common">Common tobacco</name>
    <dbReference type="NCBI Taxonomy" id="4097"/>
    <lineage>
        <taxon>Eukaryota</taxon>
        <taxon>Viridiplantae</taxon>
        <taxon>Streptophyta</taxon>
        <taxon>Embryophyta</taxon>
        <taxon>Tracheophyta</taxon>
        <taxon>Spermatophyta</taxon>
        <taxon>Magnoliopsida</taxon>
        <taxon>eudicotyledons</taxon>
        <taxon>Gunneridae</taxon>
        <taxon>Pentapetalae</taxon>
        <taxon>asterids</taxon>
        <taxon>lamiids</taxon>
        <taxon>Solanales</taxon>
        <taxon>Solanaceae</taxon>
        <taxon>Nicotianoideae</taxon>
        <taxon>Nicotianeae</taxon>
        <taxon>Nicotiana</taxon>
    </lineage>
</organism>
<reference evidence="4" key="1">
    <citation type="journal article" date="2014" name="Nat. Commun.">
        <title>The tobacco genome sequence and its comparison with those of tomato and potato.</title>
        <authorList>
            <person name="Sierro N."/>
            <person name="Battey J.N."/>
            <person name="Ouadi S."/>
            <person name="Bakaher N."/>
            <person name="Bovet L."/>
            <person name="Willig A."/>
            <person name="Goepfert S."/>
            <person name="Peitsch M.C."/>
            <person name="Ivanov N.V."/>
        </authorList>
    </citation>
    <scope>NUCLEOTIDE SEQUENCE [LARGE SCALE GENOMIC DNA]</scope>
</reference>
<feature type="repeat" description="PPR" evidence="3">
    <location>
        <begin position="253"/>
        <end position="287"/>
    </location>
</feature>
<dbReference type="GeneID" id="107768244"/>
<dbReference type="InterPro" id="IPR051114">
    <property type="entry name" value="Mito_RNA_Proc_CCM1"/>
</dbReference>
<evidence type="ECO:0000256" key="3">
    <source>
        <dbReference type="PROSITE-ProRule" id="PRU00708"/>
    </source>
</evidence>
<name>A0A1S3XSI9_TOBAC</name>
<feature type="repeat" description="PPR" evidence="3">
    <location>
        <begin position="358"/>
        <end position="392"/>
    </location>
</feature>
<feature type="repeat" description="PPR" evidence="3">
    <location>
        <begin position="428"/>
        <end position="462"/>
    </location>
</feature>
<dbReference type="PROSITE" id="PS51375">
    <property type="entry name" value="PPR"/>
    <property type="match status" value="5"/>
</dbReference>
<dbReference type="KEGG" id="nta:107768244"/>
<feature type="repeat" description="PPR" evidence="3">
    <location>
        <begin position="218"/>
        <end position="252"/>
    </location>
</feature>
<proteinExistence type="inferred from homology"/>
<keyword evidence="4" id="KW-1185">Reference proteome</keyword>
<accession>A0A1S3XSI9</accession>
<evidence type="ECO:0000313" key="4">
    <source>
        <dbReference type="Proteomes" id="UP000790787"/>
    </source>
</evidence>
<sequence length="518" mass="59785">MVVVLSKRINKLGQVFRVVGQLKDHFWSSSWLHSVSETKDDIETIARIINDHPFPVQPLQPTLKLHISPSVLSAKFVENVLGRLFAAHANGLKAYEFFEFCLRHSEYSPTSDAFEKTLHILARMRYFDKVWELMKKIQQLHPSLLTLKSLSIVLSRIAKHQSYEDALEAFEKMEKHLFPAKKFGTEEFNILLRAFCTQRQMKEARSIFNKLHSRFPPDTKTMNILLLGFKESGDITAVELFYHEMVKRGFKPNNVTHGIRIDAYCKKGHLGDALKLFEEMERVNCLPTVQTITTLIHGAGIARNIAKAKELFNEIYKRNLQPDTGAYNALVSSLIKSRDVKSAAGLMEEMEEKNIELDHLTYHTMFWGLIRSKDVGGVIDLYEKMIDKNFLPKARTVVTLMKFFCENRRLDLGLSLWNYLMDKGHCPHCHSLEILVTGLCSRGRVEEAFECSEEMLKRGRHMSELVYQMLKRSLLQLGEEEKLQKLYEMTKRLEMILPPYGQTIGHSLGADLEVRNFS</sequence>
<comment type="similarity">
    <text evidence="1">Belongs to the PPR family. P subfamily.</text>
</comment>
<dbReference type="OrthoDB" id="185373at2759"/>
<keyword evidence="2" id="KW-0677">Repeat</keyword>
<evidence type="ECO:0000256" key="2">
    <source>
        <dbReference type="ARBA" id="ARBA00022737"/>
    </source>
</evidence>
<evidence type="ECO:0000256" key="1">
    <source>
        <dbReference type="ARBA" id="ARBA00007626"/>
    </source>
</evidence>
<dbReference type="NCBIfam" id="TIGR00756">
    <property type="entry name" value="PPR"/>
    <property type="match status" value="7"/>
</dbReference>
<dbReference type="OMA" id="AFEFFKF"/>
<evidence type="ECO:0000313" key="5">
    <source>
        <dbReference type="RefSeq" id="XP_016442844.1"/>
    </source>
</evidence>
<dbReference type="Proteomes" id="UP000790787">
    <property type="component" value="Chromosome 13"/>
</dbReference>